<evidence type="ECO:0000256" key="1">
    <source>
        <dbReference type="RuleBase" id="RU363044"/>
    </source>
</evidence>
<accession>A0A1Y2IYP0</accession>
<reference evidence="4 5" key="1">
    <citation type="journal article" date="2015" name="Biotechnol. Biofuels">
        <title>Enhanced degradation of softwood versus hardwood by the white-rot fungus Pycnoporus coccineus.</title>
        <authorList>
            <person name="Couturier M."/>
            <person name="Navarro D."/>
            <person name="Chevret D."/>
            <person name="Henrissat B."/>
            <person name="Piumi F."/>
            <person name="Ruiz-Duenas F.J."/>
            <person name="Martinez A.T."/>
            <person name="Grigoriev I.V."/>
            <person name="Riley R."/>
            <person name="Lipzen A."/>
            <person name="Berrin J.G."/>
            <person name="Master E.R."/>
            <person name="Rosso M.N."/>
        </authorList>
    </citation>
    <scope>NUCLEOTIDE SEQUENCE [LARGE SCALE GENOMIC DNA]</scope>
    <source>
        <strain evidence="4 5">BRFM310</strain>
    </source>
</reference>
<dbReference type="Pfam" id="PF05970">
    <property type="entry name" value="PIF1"/>
    <property type="match status" value="1"/>
</dbReference>
<evidence type="ECO:0000256" key="2">
    <source>
        <dbReference type="SAM" id="Phobius"/>
    </source>
</evidence>
<dbReference type="AlphaFoldDB" id="A0A1Y2IYP0"/>
<dbReference type="InterPro" id="IPR051055">
    <property type="entry name" value="PIF1_helicase"/>
</dbReference>
<dbReference type="STRING" id="1353009.A0A1Y2IYP0"/>
<dbReference type="GO" id="GO:0005524">
    <property type="term" value="F:ATP binding"/>
    <property type="evidence" value="ECO:0007669"/>
    <property type="project" value="UniProtKB-KW"/>
</dbReference>
<keyword evidence="1" id="KW-0347">Helicase</keyword>
<keyword evidence="1" id="KW-0233">DNA recombination</keyword>
<keyword evidence="2" id="KW-0812">Transmembrane</keyword>
<keyword evidence="1" id="KW-0234">DNA repair</keyword>
<feature type="non-terminal residue" evidence="4">
    <location>
        <position position="87"/>
    </location>
</feature>
<feature type="domain" description="DNA helicase Pif1-like DEAD-box helicase" evidence="3">
    <location>
        <begin position="1"/>
        <end position="85"/>
    </location>
</feature>
<comment type="similarity">
    <text evidence="1">Belongs to the helicase family.</text>
</comment>
<gene>
    <name evidence="4" type="ORF">PYCCODRAFT_1344614</name>
</gene>
<keyword evidence="1" id="KW-0547">Nucleotide-binding</keyword>
<evidence type="ECO:0000259" key="3">
    <source>
        <dbReference type="Pfam" id="PF05970"/>
    </source>
</evidence>
<keyword evidence="1" id="KW-0227">DNA damage</keyword>
<dbReference type="GO" id="GO:0043139">
    <property type="term" value="F:5'-3' DNA helicase activity"/>
    <property type="evidence" value="ECO:0007669"/>
    <property type="project" value="UniProtKB-EC"/>
</dbReference>
<feature type="transmembrane region" description="Helical" evidence="2">
    <location>
        <begin position="26"/>
        <end position="49"/>
    </location>
</feature>
<keyword evidence="1" id="KW-0067">ATP-binding</keyword>
<dbReference type="PANTHER" id="PTHR47642">
    <property type="entry name" value="ATP-DEPENDENT DNA HELICASE"/>
    <property type="match status" value="1"/>
</dbReference>
<dbReference type="GO" id="GO:0006281">
    <property type="term" value="P:DNA repair"/>
    <property type="evidence" value="ECO:0007669"/>
    <property type="project" value="UniProtKB-KW"/>
</dbReference>
<dbReference type="SUPFAM" id="SSF52540">
    <property type="entry name" value="P-loop containing nucleoside triphosphate hydrolases"/>
    <property type="match status" value="1"/>
</dbReference>
<keyword evidence="2" id="KW-1133">Transmembrane helix</keyword>
<name>A0A1Y2IYP0_TRAC3</name>
<dbReference type="Proteomes" id="UP000193067">
    <property type="component" value="Unassembled WGS sequence"/>
</dbReference>
<dbReference type="InterPro" id="IPR010285">
    <property type="entry name" value="DNA_helicase_pif1-like_DEAD"/>
</dbReference>
<dbReference type="EC" id="5.6.2.3" evidence="1"/>
<evidence type="ECO:0000313" key="4">
    <source>
        <dbReference type="EMBL" id="OSD06275.1"/>
    </source>
</evidence>
<dbReference type="GO" id="GO:0000723">
    <property type="term" value="P:telomere maintenance"/>
    <property type="evidence" value="ECO:0007669"/>
    <property type="project" value="InterPro"/>
</dbReference>
<comment type="catalytic activity">
    <reaction evidence="1">
        <text>ATP + H2O = ADP + phosphate + H(+)</text>
        <dbReference type="Rhea" id="RHEA:13065"/>
        <dbReference type="ChEBI" id="CHEBI:15377"/>
        <dbReference type="ChEBI" id="CHEBI:15378"/>
        <dbReference type="ChEBI" id="CHEBI:30616"/>
        <dbReference type="ChEBI" id="CHEBI:43474"/>
        <dbReference type="ChEBI" id="CHEBI:456216"/>
        <dbReference type="EC" id="5.6.2.3"/>
    </reaction>
</comment>
<keyword evidence="2" id="KW-0472">Membrane</keyword>
<sequence length="87" mass="9382">LNTEQMWVFVIVTEHSLKLKPEPLRMFLGGVGGTGKSCVIQALTAFFAVRNQSCRLRLASFTGVAACNIGGTTLHCALGLDQQKSDK</sequence>
<keyword evidence="1" id="KW-0378">Hydrolase</keyword>
<protein>
    <recommendedName>
        <fullName evidence="1">ATP-dependent DNA helicase</fullName>
        <ecNumber evidence="1">5.6.2.3</ecNumber>
    </recommendedName>
</protein>
<proteinExistence type="inferred from homology"/>
<evidence type="ECO:0000313" key="5">
    <source>
        <dbReference type="Proteomes" id="UP000193067"/>
    </source>
</evidence>
<keyword evidence="5" id="KW-1185">Reference proteome</keyword>
<dbReference type="GO" id="GO:0016887">
    <property type="term" value="F:ATP hydrolysis activity"/>
    <property type="evidence" value="ECO:0007669"/>
    <property type="project" value="RHEA"/>
</dbReference>
<feature type="non-terminal residue" evidence="4">
    <location>
        <position position="1"/>
    </location>
</feature>
<dbReference type="Gene3D" id="3.40.50.300">
    <property type="entry name" value="P-loop containing nucleotide triphosphate hydrolases"/>
    <property type="match status" value="1"/>
</dbReference>
<comment type="cofactor">
    <cofactor evidence="1">
        <name>Mg(2+)</name>
        <dbReference type="ChEBI" id="CHEBI:18420"/>
    </cofactor>
</comment>
<dbReference type="OrthoDB" id="432234at2759"/>
<dbReference type="EMBL" id="KZ084090">
    <property type="protein sequence ID" value="OSD06275.1"/>
    <property type="molecule type" value="Genomic_DNA"/>
</dbReference>
<organism evidence="4 5">
    <name type="scientific">Trametes coccinea (strain BRFM310)</name>
    <name type="common">Pycnoporus coccineus</name>
    <dbReference type="NCBI Taxonomy" id="1353009"/>
    <lineage>
        <taxon>Eukaryota</taxon>
        <taxon>Fungi</taxon>
        <taxon>Dikarya</taxon>
        <taxon>Basidiomycota</taxon>
        <taxon>Agaricomycotina</taxon>
        <taxon>Agaricomycetes</taxon>
        <taxon>Polyporales</taxon>
        <taxon>Polyporaceae</taxon>
        <taxon>Trametes</taxon>
    </lineage>
</organism>
<dbReference type="GO" id="GO:0006310">
    <property type="term" value="P:DNA recombination"/>
    <property type="evidence" value="ECO:0007669"/>
    <property type="project" value="UniProtKB-KW"/>
</dbReference>
<dbReference type="InterPro" id="IPR027417">
    <property type="entry name" value="P-loop_NTPase"/>
</dbReference>